<sequence>MNPQQLLESVFTGVSIVTETTRERLNFFFVFWSPTKKTLCHSQHFIKKRIFRGEIESRVCYVQERGEALKLQARRGSCEVIKILNHSQALPAKRNPWLQNTTKVHLQNTSAIQPGEDIVFSSTDMNLLGTVDWVKMRPCIGFLFTLVLTWEKCGSNQHFFSIVQLIRTYEQAKNFAHRLNLKGHLTWKAMSHTIYKIIAMSMNIMNHCFFHDTETYSYLCFLCYANPCLFLPCSCVPAYLFLPLVSVSAPETELEPPSAPDGALSVPAFPADTSPELIRCCRPPEEVQPSPAAARAFRGSAFGAGLPRGSASAAGLRLKGPAFAASRPPEGPGPALFLRSCLSVPPVIGGHQPVDPTVDINWPVELKLMRALTVQTGCDMFLNPGQMAIFIMARHIDGEQLEDGQVPTALKTTVPFEITGMSPEGAANGVASDS</sequence>
<reference evidence="1" key="1">
    <citation type="submission" date="2022-04" db="EMBL/GenBank/DDBJ databases">
        <title>Jade perch genome.</title>
        <authorList>
            <person name="Chao B."/>
        </authorList>
    </citation>
    <scope>NUCLEOTIDE SEQUENCE</scope>
    <source>
        <strain evidence="1">CB-2022</strain>
    </source>
</reference>
<evidence type="ECO:0000313" key="1">
    <source>
        <dbReference type="EMBL" id="KAI3367250.1"/>
    </source>
</evidence>
<dbReference type="Proteomes" id="UP000831701">
    <property type="component" value="Chromosome 9"/>
</dbReference>
<keyword evidence="2" id="KW-1185">Reference proteome</keyword>
<name>A0ACB8WGW0_9TELE</name>
<comment type="caution">
    <text evidence="1">The sequence shown here is derived from an EMBL/GenBank/DDBJ whole genome shotgun (WGS) entry which is preliminary data.</text>
</comment>
<accession>A0ACB8WGW0</accession>
<proteinExistence type="predicted"/>
<dbReference type="EMBL" id="CM041539">
    <property type="protein sequence ID" value="KAI3367250.1"/>
    <property type="molecule type" value="Genomic_DNA"/>
</dbReference>
<evidence type="ECO:0000313" key="2">
    <source>
        <dbReference type="Proteomes" id="UP000831701"/>
    </source>
</evidence>
<organism evidence="1 2">
    <name type="scientific">Scortum barcoo</name>
    <name type="common">barcoo grunter</name>
    <dbReference type="NCBI Taxonomy" id="214431"/>
    <lineage>
        <taxon>Eukaryota</taxon>
        <taxon>Metazoa</taxon>
        <taxon>Chordata</taxon>
        <taxon>Craniata</taxon>
        <taxon>Vertebrata</taxon>
        <taxon>Euteleostomi</taxon>
        <taxon>Actinopterygii</taxon>
        <taxon>Neopterygii</taxon>
        <taxon>Teleostei</taxon>
        <taxon>Neoteleostei</taxon>
        <taxon>Acanthomorphata</taxon>
        <taxon>Eupercaria</taxon>
        <taxon>Centrarchiformes</taxon>
        <taxon>Terapontoidei</taxon>
        <taxon>Terapontidae</taxon>
        <taxon>Scortum</taxon>
    </lineage>
</organism>
<protein>
    <submittedName>
        <fullName evidence="1">Uncharacterized protein</fullName>
    </submittedName>
</protein>
<gene>
    <name evidence="1" type="ORF">L3Q82_008302</name>
</gene>